<feature type="compositionally biased region" description="Low complexity" evidence="10">
    <location>
        <begin position="138"/>
        <end position="156"/>
    </location>
</feature>
<evidence type="ECO:0000256" key="3">
    <source>
        <dbReference type="ARBA" id="ARBA00022833"/>
    </source>
</evidence>
<dbReference type="EMBL" id="OOIL02006568">
    <property type="protein sequence ID" value="VFQ98194.1"/>
    <property type="molecule type" value="Genomic_DNA"/>
</dbReference>
<comment type="subcellular location">
    <subcellularLocation>
        <location evidence="8 9">Nucleus</location>
    </subcellularLocation>
</comment>
<dbReference type="GO" id="GO:0003677">
    <property type="term" value="F:DNA binding"/>
    <property type="evidence" value="ECO:0007669"/>
    <property type="project" value="UniProtKB-UniRule"/>
</dbReference>
<dbReference type="InterPro" id="IPR003851">
    <property type="entry name" value="Znf_Dof"/>
</dbReference>
<dbReference type="PANTHER" id="PTHR31992:SF351">
    <property type="entry name" value="DOF ZINC FINGER PROTEIN"/>
    <property type="match status" value="1"/>
</dbReference>
<keyword evidence="1 9" id="KW-0479">Metal-binding</keyword>
<evidence type="ECO:0000256" key="9">
    <source>
        <dbReference type="RuleBase" id="RU369094"/>
    </source>
</evidence>
<dbReference type="GO" id="GO:0008270">
    <property type="term" value="F:zinc ion binding"/>
    <property type="evidence" value="ECO:0007669"/>
    <property type="project" value="UniProtKB-KW"/>
</dbReference>
<evidence type="ECO:0000256" key="2">
    <source>
        <dbReference type="ARBA" id="ARBA00022771"/>
    </source>
</evidence>
<evidence type="ECO:0000256" key="1">
    <source>
        <dbReference type="ARBA" id="ARBA00022723"/>
    </source>
</evidence>
<evidence type="ECO:0000256" key="8">
    <source>
        <dbReference type="PROSITE-ProRule" id="PRU00071"/>
    </source>
</evidence>
<feature type="region of interest" description="Disordered" evidence="10">
    <location>
        <begin position="19"/>
        <end position="63"/>
    </location>
</feature>
<gene>
    <name evidence="12" type="ORF">CCAM_LOCUS39970</name>
</gene>
<keyword evidence="4 9" id="KW-0805">Transcription regulation</keyword>
<evidence type="ECO:0000313" key="13">
    <source>
        <dbReference type="Proteomes" id="UP000595140"/>
    </source>
</evidence>
<dbReference type="GO" id="GO:0005634">
    <property type="term" value="C:nucleus"/>
    <property type="evidence" value="ECO:0007669"/>
    <property type="project" value="UniProtKB-SubCell"/>
</dbReference>
<evidence type="ECO:0000256" key="4">
    <source>
        <dbReference type="ARBA" id="ARBA00023015"/>
    </source>
</evidence>
<accession>A0A484NEB7</accession>
<dbReference type="Proteomes" id="UP000595140">
    <property type="component" value="Unassembled WGS sequence"/>
</dbReference>
<dbReference type="Pfam" id="PF02701">
    <property type="entry name" value="Zn_ribbon_Dof"/>
    <property type="match status" value="1"/>
</dbReference>
<evidence type="ECO:0000256" key="10">
    <source>
        <dbReference type="SAM" id="MobiDB-lite"/>
    </source>
</evidence>
<comment type="function">
    <text evidence="9">Transcription factor that binds specifically to a 5'-AA[AG]G-3' consensus core sequence.</text>
</comment>
<feature type="domain" description="Dof-type" evidence="11">
    <location>
        <begin position="81"/>
        <end position="135"/>
    </location>
</feature>
<feature type="compositionally biased region" description="Low complexity" evidence="10">
    <location>
        <begin position="36"/>
        <end position="45"/>
    </location>
</feature>
<dbReference type="PROSITE" id="PS50884">
    <property type="entry name" value="ZF_DOF_2"/>
    <property type="match status" value="1"/>
</dbReference>
<sequence>MAFSSFSAYLDHPNFHQLQQSGLHQGGAGDGGGGLLENPELPNGLTTQPPSLVGGGLGSIRPGSMVDRARQAKVPVPEAGLKCPRCESTHTKFCYFNNYSLTQPRHFCKTCRRYWTRGGALRNVPVGGGCRRNKRSKGANNNGSKPSSSAGAGAPSLEKAKPAAADGGNSGGGSTSPCVSPTDIGGGGHYPQLTPPPHVTAAHTFQNANHFEGSNNGFHLSPLVVTSGGGGGGMGELGFQFPYLGGYHELLGCSSHSNIYPNFHMMSEASAPKMEEMRQGLNSTKHFLGTLENNNNNHYWGWTSCGVGFSGINASSPTTHDLL</sequence>
<evidence type="ECO:0000256" key="5">
    <source>
        <dbReference type="ARBA" id="ARBA00023125"/>
    </source>
</evidence>
<evidence type="ECO:0000256" key="6">
    <source>
        <dbReference type="ARBA" id="ARBA00023163"/>
    </source>
</evidence>
<keyword evidence="2 8" id="KW-0863">Zinc-finger</keyword>
<dbReference type="PROSITE" id="PS01361">
    <property type="entry name" value="ZF_DOF_1"/>
    <property type="match status" value="1"/>
</dbReference>
<dbReference type="AlphaFoldDB" id="A0A484NEB7"/>
<feature type="compositionally biased region" description="Gly residues" evidence="10">
    <location>
        <begin position="24"/>
        <end position="35"/>
    </location>
</feature>
<evidence type="ECO:0000256" key="7">
    <source>
        <dbReference type="ARBA" id="ARBA00023242"/>
    </source>
</evidence>
<proteinExistence type="predicted"/>
<evidence type="ECO:0000259" key="11">
    <source>
        <dbReference type="PROSITE" id="PS50884"/>
    </source>
</evidence>
<protein>
    <recommendedName>
        <fullName evidence="9">Dof zinc finger protein</fullName>
    </recommendedName>
</protein>
<keyword evidence="13" id="KW-1185">Reference proteome</keyword>
<dbReference type="OrthoDB" id="1927254at2759"/>
<dbReference type="GO" id="GO:0003700">
    <property type="term" value="F:DNA-binding transcription factor activity"/>
    <property type="evidence" value="ECO:0007669"/>
    <property type="project" value="UniProtKB-UniRule"/>
</dbReference>
<name>A0A484NEB7_9ASTE</name>
<keyword evidence="3 9" id="KW-0862">Zinc</keyword>
<evidence type="ECO:0000313" key="12">
    <source>
        <dbReference type="EMBL" id="VFQ98194.1"/>
    </source>
</evidence>
<reference evidence="12 13" key="1">
    <citation type="submission" date="2018-04" db="EMBL/GenBank/DDBJ databases">
        <authorList>
            <person name="Vogel A."/>
        </authorList>
    </citation>
    <scope>NUCLEOTIDE SEQUENCE [LARGE SCALE GENOMIC DNA]</scope>
</reference>
<feature type="region of interest" description="Disordered" evidence="10">
    <location>
        <begin position="125"/>
        <end position="200"/>
    </location>
</feature>
<organism evidence="12 13">
    <name type="scientific">Cuscuta campestris</name>
    <dbReference type="NCBI Taxonomy" id="132261"/>
    <lineage>
        <taxon>Eukaryota</taxon>
        <taxon>Viridiplantae</taxon>
        <taxon>Streptophyta</taxon>
        <taxon>Embryophyta</taxon>
        <taxon>Tracheophyta</taxon>
        <taxon>Spermatophyta</taxon>
        <taxon>Magnoliopsida</taxon>
        <taxon>eudicotyledons</taxon>
        <taxon>Gunneridae</taxon>
        <taxon>Pentapetalae</taxon>
        <taxon>asterids</taxon>
        <taxon>lamiids</taxon>
        <taxon>Solanales</taxon>
        <taxon>Convolvulaceae</taxon>
        <taxon>Cuscuteae</taxon>
        <taxon>Cuscuta</taxon>
        <taxon>Cuscuta subgen. Grammica</taxon>
        <taxon>Cuscuta sect. Cleistogrammica</taxon>
    </lineage>
</organism>
<keyword evidence="7 8" id="KW-0539">Nucleus</keyword>
<dbReference type="InterPro" id="IPR045174">
    <property type="entry name" value="Dof"/>
</dbReference>
<dbReference type="PANTHER" id="PTHR31992">
    <property type="entry name" value="DOF ZINC FINGER PROTEIN DOF1.4-RELATED"/>
    <property type="match status" value="1"/>
</dbReference>
<keyword evidence="6 9" id="KW-0804">Transcription</keyword>
<keyword evidence="5 8" id="KW-0238">DNA-binding</keyword>